<dbReference type="SUPFAM" id="SSF54631">
    <property type="entry name" value="CBS-domain pair"/>
    <property type="match status" value="1"/>
</dbReference>
<dbReference type="InterPro" id="IPR046342">
    <property type="entry name" value="CBS_dom_sf"/>
</dbReference>
<keyword evidence="2" id="KW-1185">Reference proteome</keyword>
<dbReference type="AlphaFoldDB" id="A0A381DJ57"/>
<dbReference type="Pfam" id="PF00571">
    <property type="entry name" value="CBS"/>
    <property type="match status" value="1"/>
</dbReference>
<dbReference type="RefSeq" id="WP_089183105.1">
    <property type="nucleotide sequence ID" value="NZ_CP043427.1"/>
</dbReference>
<keyword evidence="1" id="KW-0808">Transferase</keyword>
<gene>
    <name evidence="1" type="primary">glgC</name>
    <name evidence="1" type="ORF">NCTC12475_00930</name>
</gene>
<dbReference type="OrthoDB" id="9788272at2"/>
<dbReference type="STRING" id="32024.GCA_000788295_01821"/>
<dbReference type="PROSITE" id="PS51371">
    <property type="entry name" value="CBS"/>
    <property type="match status" value="1"/>
</dbReference>
<dbReference type="GeneID" id="93091355"/>
<dbReference type="GO" id="GO:0008878">
    <property type="term" value="F:glucose-1-phosphate adenylyltransferase activity"/>
    <property type="evidence" value="ECO:0007669"/>
    <property type="project" value="UniProtKB-EC"/>
</dbReference>
<dbReference type="InterPro" id="IPR029044">
    <property type="entry name" value="Nucleotide-diphossugar_trans"/>
</dbReference>
<protein>
    <submittedName>
        <fullName evidence="1">Nucleotidyl transferase</fullName>
        <ecNumber evidence="1">2.7.7.27</ecNumber>
    </submittedName>
</protein>
<dbReference type="Proteomes" id="UP000254920">
    <property type="component" value="Unassembled WGS sequence"/>
</dbReference>
<proteinExistence type="predicted"/>
<reference evidence="1 2" key="1">
    <citation type="submission" date="2018-06" db="EMBL/GenBank/DDBJ databases">
        <authorList>
            <consortium name="Pathogen Informatics"/>
            <person name="Doyle S."/>
        </authorList>
    </citation>
    <scope>NUCLEOTIDE SEQUENCE [LARGE SCALE GENOMIC DNA]</scope>
    <source>
        <strain evidence="1 2">NCTC12475</strain>
    </source>
</reference>
<dbReference type="PANTHER" id="PTHR22572">
    <property type="entry name" value="SUGAR-1-PHOSPHATE GUANYL TRANSFERASE"/>
    <property type="match status" value="1"/>
</dbReference>
<dbReference type="InterPro" id="IPR005835">
    <property type="entry name" value="NTP_transferase_dom"/>
</dbReference>
<dbReference type="Pfam" id="PF00483">
    <property type="entry name" value="NTP_transferase"/>
    <property type="match status" value="1"/>
</dbReference>
<accession>A0A381DJ57</accession>
<evidence type="ECO:0000313" key="1">
    <source>
        <dbReference type="EMBL" id="SUX10723.1"/>
    </source>
</evidence>
<dbReference type="Gene3D" id="3.90.550.10">
    <property type="entry name" value="Spore Coat Polysaccharide Biosynthesis Protein SpsA, Chain A"/>
    <property type="match status" value="1"/>
</dbReference>
<dbReference type="EC" id="2.7.7.27" evidence="1"/>
<dbReference type="Gene3D" id="3.10.580.10">
    <property type="entry name" value="CBS-domain"/>
    <property type="match status" value="1"/>
</dbReference>
<dbReference type="CDD" id="cd04607">
    <property type="entry name" value="CBS_pair_NTP_transferase_assoc"/>
    <property type="match status" value="1"/>
</dbReference>
<dbReference type="EMBL" id="UFVD01000001">
    <property type="protein sequence ID" value="SUX10723.1"/>
    <property type="molecule type" value="Genomic_DNA"/>
</dbReference>
<dbReference type="CDD" id="cd06426">
    <property type="entry name" value="NTP_transferase_like_2"/>
    <property type="match status" value="1"/>
</dbReference>
<dbReference type="InterPro" id="IPR000644">
    <property type="entry name" value="CBS_dom"/>
</dbReference>
<name>A0A381DJ57_9BACT</name>
<dbReference type="SUPFAM" id="SSF53448">
    <property type="entry name" value="Nucleotide-diphospho-sugar transferases"/>
    <property type="match status" value="1"/>
</dbReference>
<organism evidence="1 2">
    <name type="scientific">Campylobacter sputorum subsp. sputorum</name>
    <dbReference type="NCBI Taxonomy" id="32024"/>
    <lineage>
        <taxon>Bacteria</taxon>
        <taxon>Pseudomonadati</taxon>
        <taxon>Campylobacterota</taxon>
        <taxon>Epsilonproteobacteria</taxon>
        <taxon>Campylobacterales</taxon>
        <taxon>Campylobacteraceae</taxon>
        <taxon>Campylobacter</taxon>
    </lineage>
</organism>
<keyword evidence="1" id="KW-0548">Nucleotidyltransferase</keyword>
<sequence length="344" mass="38921">MINADDMSLKADCTIKQALKVINKGASKIAIIVDEKKRLIGTLTDGDIRRALLNGADLDSPIEPIFYKNPTFARVGDSQEQILKLALSKHLYQIPIIDENGTLLGLKKIEELVKPKNKINQVILMVGGLGSRLRPLTESIPKPMLKVGSKPILQIIIERFVKQGYTNITLCTGYKSEVIEDFFQNGEKFGAKIDYVKEDKRLGTAGALGILKYIPKEPFFVMNGDILSEVNFDSMLEKHMKKNALATMGTREFEYQVPYGVIEEKDDYIIQISEKPLEKYCVSAGIYILDPKCLSFVDKNSYLDMPNLFLKLINENLKTSVYKIDGYWIDIGRHEEYERANIDV</sequence>
<evidence type="ECO:0000313" key="2">
    <source>
        <dbReference type="Proteomes" id="UP000254920"/>
    </source>
</evidence>
<dbReference type="InterPro" id="IPR050486">
    <property type="entry name" value="Mannose-1P_guanyltransferase"/>
</dbReference>